<proteinExistence type="predicted"/>
<gene>
    <name evidence="2" type="ORF">UFOVP114_46</name>
</gene>
<feature type="region of interest" description="Disordered" evidence="1">
    <location>
        <begin position="48"/>
        <end position="118"/>
    </location>
</feature>
<evidence type="ECO:0000256" key="1">
    <source>
        <dbReference type="SAM" id="MobiDB-lite"/>
    </source>
</evidence>
<name>A0A6J5L7C1_9CAUD</name>
<sequence>MRKGSHRKARILSLSLSADGLPVCDVMDSQGNVYRECQIAALSAGPQSLDYAPPLPSTDDDNPQNPDGSSVLLLFGDGSRPRPVILGGLPSTDASHRFSKDSTAPDDEGTDYPSVNHPSDRVIERAGARLLLSHTGDLVLETAASKRPVHIQLSPKGFLRVAQGGDSSERLVLQGPLVDYMGGLVDKLNDLGAKVQVLWDMMAAGTFSSAAVAGGAAKAAALAAGSPPQAASQAQRAAYSGALTADDPTNAAKLAVPFAYVDEPKPGDKLASSAIRVSKRSKADENG</sequence>
<accession>A0A6J5L7C1</accession>
<dbReference type="EMBL" id="LR796230">
    <property type="protein sequence ID" value="CAB4128600.1"/>
    <property type="molecule type" value="Genomic_DNA"/>
</dbReference>
<feature type="region of interest" description="Disordered" evidence="1">
    <location>
        <begin position="264"/>
        <end position="287"/>
    </location>
</feature>
<organism evidence="2">
    <name type="scientific">uncultured Caudovirales phage</name>
    <dbReference type="NCBI Taxonomy" id="2100421"/>
    <lineage>
        <taxon>Viruses</taxon>
        <taxon>Duplodnaviria</taxon>
        <taxon>Heunggongvirae</taxon>
        <taxon>Uroviricota</taxon>
        <taxon>Caudoviricetes</taxon>
        <taxon>Peduoviridae</taxon>
        <taxon>Maltschvirus</taxon>
        <taxon>Maltschvirus maltsch</taxon>
    </lineage>
</organism>
<evidence type="ECO:0000313" key="2">
    <source>
        <dbReference type="EMBL" id="CAB4128600.1"/>
    </source>
</evidence>
<reference evidence="2" key="1">
    <citation type="submission" date="2020-04" db="EMBL/GenBank/DDBJ databases">
        <authorList>
            <person name="Chiriac C."/>
            <person name="Salcher M."/>
            <person name="Ghai R."/>
            <person name="Kavagutti S V."/>
        </authorList>
    </citation>
    <scope>NUCLEOTIDE SEQUENCE</scope>
</reference>
<protein>
    <submittedName>
        <fullName evidence="2">Uncharacterized protein</fullName>
    </submittedName>
</protein>